<dbReference type="Proteomes" id="UP000216004">
    <property type="component" value="Unassembled WGS sequence"/>
</dbReference>
<keyword evidence="1" id="KW-0808">Transferase</keyword>
<dbReference type="EMBL" id="MWWS01000004">
    <property type="protein sequence ID" value="OZG49885.1"/>
    <property type="molecule type" value="Genomic_DNA"/>
</dbReference>
<accession>A0A261EST2</accession>
<reference evidence="1 2" key="1">
    <citation type="journal article" date="2017" name="BMC Genomics">
        <title>Comparative genomic and phylogenomic analyses of the Bifidobacteriaceae family.</title>
        <authorList>
            <person name="Lugli G.A."/>
            <person name="Milani C."/>
            <person name="Turroni F."/>
            <person name="Duranti S."/>
            <person name="Mancabelli L."/>
            <person name="Mangifesta M."/>
            <person name="Ferrario C."/>
            <person name="Modesto M."/>
            <person name="Mattarelli P."/>
            <person name="Jiri K."/>
            <person name="van Sinderen D."/>
            <person name="Ventura M."/>
        </authorList>
    </citation>
    <scope>NUCLEOTIDE SEQUENCE [LARGE SCALE GENOMIC DNA]</scope>
    <source>
        <strain evidence="1 2">DSM 22924</strain>
    </source>
</reference>
<gene>
    <name evidence="1" type="ORF">BOCO_0402</name>
</gene>
<evidence type="ECO:0000313" key="2">
    <source>
        <dbReference type="Proteomes" id="UP000216004"/>
    </source>
</evidence>
<dbReference type="Gene3D" id="3.40.50.150">
    <property type="entry name" value="Vaccinia Virus protein VP39"/>
    <property type="match status" value="1"/>
</dbReference>
<evidence type="ECO:0000313" key="1">
    <source>
        <dbReference type="EMBL" id="OZG49885.1"/>
    </source>
</evidence>
<sequence>MTSMCPTVLDPASGGRMMYFDKHDPRVLFGDIRDESWELCDGRRFDVHPDQLMDYRKLPFKDNSYRLVVFDPPHLEHAGSNSYMVKKYGKLPADWKQNLTDGFTECFRVLAGGGYSFLSGMRLRLLYVKCLLARRSGHFSGIASPSRQARIGLYGSRRRTLEIMA</sequence>
<dbReference type="GO" id="GO:0032259">
    <property type="term" value="P:methylation"/>
    <property type="evidence" value="ECO:0007669"/>
    <property type="project" value="UniProtKB-KW"/>
</dbReference>
<dbReference type="AlphaFoldDB" id="A0A261EST2"/>
<organism evidence="1 2">
    <name type="scientific">Bombiscardovia coagulans</name>
    <dbReference type="NCBI Taxonomy" id="686666"/>
    <lineage>
        <taxon>Bacteria</taxon>
        <taxon>Bacillati</taxon>
        <taxon>Actinomycetota</taxon>
        <taxon>Actinomycetes</taxon>
        <taxon>Bifidobacteriales</taxon>
        <taxon>Bifidobacteriaceae</taxon>
        <taxon>Bombiscardovia</taxon>
    </lineage>
</organism>
<dbReference type="GO" id="GO:0008168">
    <property type="term" value="F:methyltransferase activity"/>
    <property type="evidence" value="ECO:0007669"/>
    <property type="project" value="UniProtKB-KW"/>
</dbReference>
<keyword evidence="2" id="KW-1185">Reference proteome</keyword>
<comment type="caution">
    <text evidence="1">The sequence shown here is derived from an EMBL/GenBank/DDBJ whole genome shotgun (WGS) entry which is preliminary data.</text>
</comment>
<name>A0A261EST2_9BIFI</name>
<dbReference type="InterPro" id="IPR029063">
    <property type="entry name" value="SAM-dependent_MTases_sf"/>
</dbReference>
<keyword evidence="1" id="KW-0489">Methyltransferase</keyword>
<proteinExistence type="predicted"/>
<dbReference type="SUPFAM" id="SSF53335">
    <property type="entry name" value="S-adenosyl-L-methionine-dependent methyltransferases"/>
    <property type="match status" value="1"/>
</dbReference>
<protein>
    <submittedName>
        <fullName evidence="1">Methyltransferase</fullName>
    </submittedName>
</protein>
<dbReference type="RefSeq" id="WP_244568711.1">
    <property type="nucleotide sequence ID" value="NZ_MWWS01000004.1"/>
</dbReference>